<evidence type="ECO:0000313" key="2">
    <source>
        <dbReference type="EMBL" id="EPY15205.1"/>
    </source>
</evidence>
<evidence type="ECO:0000313" key="3">
    <source>
        <dbReference type="Proteomes" id="UP000015354"/>
    </source>
</evidence>
<organism evidence="2 3">
    <name type="scientific">Strigomonas culicis</name>
    <dbReference type="NCBI Taxonomy" id="28005"/>
    <lineage>
        <taxon>Eukaryota</taxon>
        <taxon>Discoba</taxon>
        <taxon>Euglenozoa</taxon>
        <taxon>Kinetoplastea</taxon>
        <taxon>Metakinetoplastina</taxon>
        <taxon>Trypanosomatida</taxon>
        <taxon>Trypanosomatidae</taxon>
        <taxon>Strigomonadinae</taxon>
        <taxon>Strigomonas</taxon>
    </lineage>
</organism>
<feature type="region of interest" description="Disordered" evidence="1">
    <location>
        <begin position="100"/>
        <end position="145"/>
    </location>
</feature>
<accession>S9UXE6</accession>
<keyword evidence="3" id="KW-1185">Reference proteome</keyword>
<sequence>MLCADLGALPLYADGDGSMHGHVDVATVTTLFSVAILATSGLERQDFHTPLRSGNASGTEPNASVSALLSMPPMRTHMSYPAFLLALALLADACYPRRPPRRCRAGRRRRSRWRLRRRRRPPPRRAMRPRRSPRPHRGSCGWGTR</sequence>
<evidence type="ECO:0000256" key="1">
    <source>
        <dbReference type="SAM" id="MobiDB-lite"/>
    </source>
</evidence>
<protein>
    <submittedName>
        <fullName evidence="2">Uncharacterized protein</fullName>
    </submittedName>
</protein>
<feature type="compositionally biased region" description="Basic residues" evidence="1">
    <location>
        <begin position="100"/>
        <end position="137"/>
    </location>
</feature>
<comment type="caution">
    <text evidence="2">The sequence shown here is derived from an EMBL/GenBank/DDBJ whole genome shotgun (WGS) entry which is preliminary data.</text>
</comment>
<dbReference type="Proteomes" id="UP000015354">
    <property type="component" value="Unassembled WGS sequence"/>
</dbReference>
<reference evidence="2 3" key="1">
    <citation type="journal article" date="2013" name="PLoS ONE">
        <title>Predicting the Proteins of Angomonas deanei, Strigomonas culicis and Their Respective Endosymbionts Reveals New Aspects of the Trypanosomatidae Family.</title>
        <authorList>
            <person name="Motta M.C."/>
            <person name="Martins A.C."/>
            <person name="de Souza S.S."/>
            <person name="Catta-Preta C.M."/>
            <person name="Silva R."/>
            <person name="Klein C.C."/>
            <person name="de Almeida L.G."/>
            <person name="de Lima Cunha O."/>
            <person name="Ciapina L.P."/>
            <person name="Brocchi M."/>
            <person name="Colabardini A.C."/>
            <person name="de Araujo Lima B."/>
            <person name="Machado C.R."/>
            <person name="de Almeida Soares C.M."/>
            <person name="Probst C.M."/>
            <person name="de Menezes C.B."/>
            <person name="Thompson C.E."/>
            <person name="Bartholomeu D.C."/>
            <person name="Gradia D.F."/>
            <person name="Pavoni D.P."/>
            <person name="Grisard E.C."/>
            <person name="Fantinatti-Garboggini F."/>
            <person name="Marchini F.K."/>
            <person name="Rodrigues-Luiz G.F."/>
            <person name="Wagner G."/>
            <person name="Goldman G.H."/>
            <person name="Fietto J.L."/>
            <person name="Elias M.C."/>
            <person name="Goldman M.H."/>
            <person name="Sagot M.F."/>
            <person name="Pereira M."/>
            <person name="Stoco P.H."/>
            <person name="de Mendonca-Neto R.P."/>
            <person name="Teixeira S.M."/>
            <person name="Maciel T.E."/>
            <person name="de Oliveira Mendes T.A."/>
            <person name="Urmenyi T.P."/>
            <person name="de Souza W."/>
            <person name="Schenkman S."/>
            <person name="de Vasconcelos A.T."/>
        </authorList>
    </citation>
    <scope>NUCLEOTIDE SEQUENCE [LARGE SCALE GENOMIC DNA]</scope>
</reference>
<dbReference type="AlphaFoldDB" id="S9UXE6"/>
<proteinExistence type="predicted"/>
<dbReference type="EMBL" id="ATMH01012410">
    <property type="protein sequence ID" value="EPY15205.1"/>
    <property type="molecule type" value="Genomic_DNA"/>
</dbReference>
<name>S9UXE6_9TRYP</name>
<gene>
    <name evidence="2" type="ORF">STCU_12251</name>
</gene>